<evidence type="ECO:0000313" key="2">
    <source>
        <dbReference type="Proteomes" id="UP001165064"/>
    </source>
</evidence>
<reference evidence="1" key="1">
    <citation type="submission" date="2023-04" db="EMBL/GenBank/DDBJ databases">
        <title>Ambrosiozyma monospora NBRC 10751.</title>
        <authorList>
            <person name="Ichikawa N."/>
            <person name="Sato H."/>
            <person name="Tonouchi N."/>
        </authorList>
    </citation>
    <scope>NUCLEOTIDE SEQUENCE</scope>
    <source>
        <strain evidence="1">NBRC 10751</strain>
    </source>
</reference>
<comment type="caution">
    <text evidence="1">The sequence shown here is derived from an EMBL/GenBank/DDBJ whole genome shotgun (WGS) entry which is preliminary data.</text>
</comment>
<name>A0ACB5UC96_AMBMO</name>
<gene>
    <name evidence="1" type="ORF">Amon02_001320100</name>
</gene>
<proteinExistence type="predicted"/>
<protein>
    <submittedName>
        <fullName evidence="1">Unnamed protein product</fullName>
    </submittedName>
</protein>
<dbReference type="EMBL" id="BSXS01016816">
    <property type="protein sequence ID" value="GMF08251.1"/>
    <property type="molecule type" value="Genomic_DNA"/>
</dbReference>
<organism evidence="1 2">
    <name type="scientific">Ambrosiozyma monospora</name>
    <name type="common">Yeast</name>
    <name type="synonym">Endomycopsis monosporus</name>
    <dbReference type="NCBI Taxonomy" id="43982"/>
    <lineage>
        <taxon>Eukaryota</taxon>
        <taxon>Fungi</taxon>
        <taxon>Dikarya</taxon>
        <taxon>Ascomycota</taxon>
        <taxon>Saccharomycotina</taxon>
        <taxon>Pichiomycetes</taxon>
        <taxon>Pichiales</taxon>
        <taxon>Pichiaceae</taxon>
        <taxon>Ambrosiozyma</taxon>
    </lineage>
</organism>
<sequence>MLCALIVAAESMMERVENDLFWFTNDDEVALRLADVSFSKDEDCFGITKSLMKDKDEKDEAELDFDFEQSNLLKDDGFKPAFRIDEFRMKKNWVLHNDIVMMMLY</sequence>
<keyword evidence="2" id="KW-1185">Reference proteome</keyword>
<dbReference type="Proteomes" id="UP001165064">
    <property type="component" value="Unassembled WGS sequence"/>
</dbReference>
<evidence type="ECO:0000313" key="1">
    <source>
        <dbReference type="EMBL" id="GMF08251.1"/>
    </source>
</evidence>
<accession>A0ACB5UC96</accession>